<dbReference type="InterPro" id="IPR051398">
    <property type="entry name" value="Polysacch_Deacetylase"/>
</dbReference>
<dbReference type="GO" id="GO:0005975">
    <property type="term" value="P:carbohydrate metabolic process"/>
    <property type="evidence" value="ECO:0007669"/>
    <property type="project" value="InterPro"/>
</dbReference>
<comment type="subcellular location">
    <subcellularLocation>
        <location evidence="1">Secreted</location>
    </subcellularLocation>
</comment>
<evidence type="ECO:0000256" key="3">
    <source>
        <dbReference type="SAM" id="SignalP"/>
    </source>
</evidence>
<keyword evidence="2 3" id="KW-0732">Signal</keyword>
<evidence type="ECO:0000313" key="5">
    <source>
        <dbReference type="EMBL" id="CUN73831.1"/>
    </source>
</evidence>
<dbReference type="Pfam" id="PF01522">
    <property type="entry name" value="Polysacc_deac_1"/>
    <property type="match status" value="1"/>
</dbReference>
<evidence type="ECO:0000256" key="2">
    <source>
        <dbReference type="ARBA" id="ARBA00022729"/>
    </source>
</evidence>
<dbReference type="PANTHER" id="PTHR34216:SF3">
    <property type="entry name" value="POLY-BETA-1,6-N-ACETYL-D-GLUCOSAMINE N-DEACETYLASE"/>
    <property type="match status" value="1"/>
</dbReference>
<dbReference type="Proteomes" id="UP000095517">
    <property type="component" value="Unassembled WGS sequence"/>
</dbReference>
<name>A0A173ZC24_9BACE</name>
<protein>
    <submittedName>
        <fullName evidence="5">Chitin deacetylase</fullName>
    </submittedName>
</protein>
<dbReference type="EMBL" id="CYZH01000003">
    <property type="protein sequence ID" value="CUN73831.1"/>
    <property type="molecule type" value="Genomic_DNA"/>
</dbReference>
<dbReference type="GO" id="GO:0005576">
    <property type="term" value="C:extracellular region"/>
    <property type="evidence" value="ECO:0007669"/>
    <property type="project" value="UniProtKB-SubCell"/>
</dbReference>
<evidence type="ECO:0000256" key="1">
    <source>
        <dbReference type="ARBA" id="ARBA00004613"/>
    </source>
</evidence>
<organism evidence="5 6">
    <name type="scientific">Bacteroides finegoldii</name>
    <dbReference type="NCBI Taxonomy" id="338188"/>
    <lineage>
        <taxon>Bacteria</taxon>
        <taxon>Pseudomonadati</taxon>
        <taxon>Bacteroidota</taxon>
        <taxon>Bacteroidia</taxon>
        <taxon>Bacteroidales</taxon>
        <taxon>Bacteroidaceae</taxon>
        <taxon>Bacteroides</taxon>
    </lineage>
</organism>
<dbReference type="CDD" id="cd10918">
    <property type="entry name" value="CE4_NodB_like_5s_6s"/>
    <property type="match status" value="1"/>
</dbReference>
<dbReference type="Gene3D" id="3.20.20.370">
    <property type="entry name" value="Glycoside hydrolase/deacetylase"/>
    <property type="match status" value="1"/>
</dbReference>
<dbReference type="STRING" id="338188.ERS852397_00765"/>
<proteinExistence type="predicted"/>
<gene>
    <name evidence="5" type="ORF">ERS852397_00765</name>
</gene>
<dbReference type="SUPFAM" id="SSF88713">
    <property type="entry name" value="Glycoside hydrolase/deacetylase"/>
    <property type="match status" value="1"/>
</dbReference>
<dbReference type="PROSITE" id="PS51677">
    <property type="entry name" value="NODB"/>
    <property type="match status" value="1"/>
</dbReference>
<evidence type="ECO:0000313" key="6">
    <source>
        <dbReference type="Proteomes" id="UP000095517"/>
    </source>
</evidence>
<sequence length="318" mass="36764">MKKFLFYLFTLGLFSNYAFSSDSIYVARYKGDKACAISYTFDDGLAEQYTLAAPQLEKRGFRGTFCVNGAKVNKDNKHITDTTRVTWTQLKEMSDKGHEITNHGWAHKNFSRFPLEEIREDIVKNDSAILANTGVMPRTFFYPNNNKKEEGKRIAVQNRVGTRTKQRSIGRKSTPRDLEKWVATLIATNDWGVGMTHGLTYGYDAFPNPQRLWDHWDKVKAMEDKIWVGTFREVAAYTKEQKHTRLDIRQQKKGLIITPQLDLDKEIFTEPLTMVIQKEGVRKMTARQGKKKLAVHKIGDKFIFDFNPFGEAIKVYLK</sequence>
<dbReference type="GO" id="GO:0016810">
    <property type="term" value="F:hydrolase activity, acting on carbon-nitrogen (but not peptide) bonds"/>
    <property type="evidence" value="ECO:0007669"/>
    <property type="project" value="InterPro"/>
</dbReference>
<feature type="signal peptide" evidence="3">
    <location>
        <begin position="1"/>
        <end position="20"/>
    </location>
</feature>
<dbReference type="AlphaFoldDB" id="A0A173ZC24"/>
<feature type="domain" description="NodB homology" evidence="4">
    <location>
        <begin position="35"/>
        <end position="237"/>
    </location>
</feature>
<dbReference type="PANTHER" id="PTHR34216">
    <property type="match status" value="1"/>
</dbReference>
<dbReference type="RefSeq" id="WP_022276135.1">
    <property type="nucleotide sequence ID" value="NZ_CABIXA010000003.1"/>
</dbReference>
<evidence type="ECO:0000259" key="4">
    <source>
        <dbReference type="PROSITE" id="PS51677"/>
    </source>
</evidence>
<accession>A0A173ZC24</accession>
<dbReference type="InterPro" id="IPR011330">
    <property type="entry name" value="Glyco_hydro/deAcase_b/a-brl"/>
</dbReference>
<dbReference type="InterPro" id="IPR002509">
    <property type="entry name" value="NODB_dom"/>
</dbReference>
<reference evidence="5 6" key="1">
    <citation type="submission" date="2015-09" db="EMBL/GenBank/DDBJ databases">
        <authorList>
            <consortium name="Pathogen Informatics"/>
        </authorList>
    </citation>
    <scope>NUCLEOTIDE SEQUENCE [LARGE SCALE GENOMIC DNA]</scope>
    <source>
        <strain evidence="5 6">2789STDY5608840</strain>
    </source>
</reference>
<feature type="chain" id="PRO_5008016764" evidence="3">
    <location>
        <begin position="21"/>
        <end position="318"/>
    </location>
</feature>